<name>A0ABM6MBZ8_9SPHN</name>
<keyword evidence="6" id="KW-1185">Reference proteome</keyword>
<keyword evidence="2" id="KW-0808">Transferase</keyword>
<evidence type="ECO:0000313" key="6">
    <source>
        <dbReference type="Proteomes" id="UP000258016"/>
    </source>
</evidence>
<sequence length="287" mass="30409">MSDDTAPRILFSYPRRRLAMARGLQLAARHGGAFLAEHMADEIVERLGWVNRTFADALVIGHAPAMLLAALDARGVKVTLAGPIGPHVMCDEDALPFEPASFDLVIAIGTLDSVNDLPGALIQINRSLRPDGLMMAALIGAGSLPRLKAAMLAADEATGRGVAAHIHPQIDVRAAGDLLQRARFAMPVADSDTLIVRYSALPALVRDLRCHGWTNVLATGAPPVSRTGLIAALQAFAEAAEPDGKTPERFEIVYLSGWAPSPDQPKPARRGSATTSLAGVLDKSARR</sequence>
<gene>
    <name evidence="5" type="ORF">B5J99_12330</name>
</gene>
<dbReference type="CDD" id="cd02440">
    <property type="entry name" value="AdoMet_MTases"/>
    <property type="match status" value="1"/>
</dbReference>
<dbReference type="Proteomes" id="UP000258016">
    <property type="component" value="Chromosome"/>
</dbReference>
<dbReference type="InterPro" id="IPR013216">
    <property type="entry name" value="Methyltransf_11"/>
</dbReference>
<organism evidence="5 6">
    <name type="scientific">Blastomonas fulva</name>
    <dbReference type="NCBI Taxonomy" id="1550728"/>
    <lineage>
        <taxon>Bacteria</taxon>
        <taxon>Pseudomonadati</taxon>
        <taxon>Pseudomonadota</taxon>
        <taxon>Alphaproteobacteria</taxon>
        <taxon>Sphingomonadales</taxon>
        <taxon>Sphingomonadaceae</taxon>
        <taxon>Blastomonas</taxon>
    </lineage>
</organism>
<dbReference type="SUPFAM" id="SSF53335">
    <property type="entry name" value="S-adenosyl-L-methionine-dependent methyltransferases"/>
    <property type="match status" value="1"/>
</dbReference>
<feature type="domain" description="Methyltransferase type 11" evidence="4">
    <location>
        <begin position="88"/>
        <end position="135"/>
    </location>
</feature>
<dbReference type="InterPro" id="IPR050602">
    <property type="entry name" value="Malonyl-ACP_OMT"/>
</dbReference>
<evidence type="ECO:0000256" key="2">
    <source>
        <dbReference type="ARBA" id="ARBA00022679"/>
    </source>
</evidence>
<dbReference type="Pfam" id="PF08241">
    <property type="entry name" value="Methyltransf_11"/>
    <property type="match status" value="1"/>
</dbReference>
<evidence type="ECO:0000313" key="5">
    <source>
        <dbReference type="EMBL" id="ASR53509.1"/>
    </source>
</evidence>
<dbReference type="Gene3D" id="3.40.50.150">
    <property type="entry name" value="Vaccinia Virus protein VP39"/>
    <property type="match status" value="1"/>
</dbReference>
<dbReference type="InterPro" id="IPR029063">
    <property type="entry name" value="SAM-dependent_MTases_sf"/>
</dbReference>
<dbReference type="GeneID" id="303486361"/>
<evidence type="ECO:0000259" key="4">
    <source>
        <dbReference type="Pfam" id="PF08241"/>
    </source>
</evidence>
<evidence type="ECO:0000256" key="1">
    <source>
        <dbReference type="ARBA" id="ARBA00022603"/>
    </source>
</evidence>
<evidence type="ECO:0000256" key="3">
    <source>
        <dbReference type="SAM" id="MobiDB-lite"/>
    </source>
</evidence>
<dbReference type="EMBL" id="CP020083">
    <property type="protein sequence ID" value="ASR53509.1"/>
    <property type="molecule type" value="Genomic_DNA"/>
</dbReference>
<proteinExistence type="predicted"/>
<keyword evidence="1 5" id="KW-0489">Methyltransferase</keyword>
<accession>A0ABM6MBZ8</accession>
<reference evidence="5 6" key="1">
    <citation type="submission" date="2017-03" db="EMBL/GenBank/DDBJ databases">
        <title>Complete genome sequence of Blastomonas fulva degrading microcsystin LR.</title>
        <authorList>
            <person name="Lee H.-g."/>
            <person name="Jin L."/>
            <person name="oh H.-M."/>
        </authorList>
    </citation>
    <scope>NUCLEOTIDE SEQUENCE [LARGE SCALE GENOMIC DNA]</scope>
    <source>
        <strain evidence="5 6">T2</strain>
    </source>
</reference>
<protein>
    <submittedName>
        <fullName evidence="5">SAM-dependent methyltransferase</fullName>
    </submittedName>
</protein>
<dbReference type="GO" id="GO:0008168">
    <property type="term" value="F:methyltransferase activity"/>
    <property type="evidence" value="ECO:0007669"/>
    <property type="project" value="UniProtKB-KW"/>
</dbReference>
<dbReference type="PANTHER" id="PTHR13090:SF1">
    <property type="entry name" value="ARGININE-HYDROXYLASE NDUFAF5, MITOCHONDRIAL"/>
    <property type="match status" value="1"/>
</dbReference>
<feature type="region of interest" description="Disordered" evidence="3">
    <location>
        <begin position="259"/>
        <end position="287"/>
    </location>
</feature>
<dbReference type="PANTHER" id="PTHR13090">
    <property type="entry name" value="ARGININE-HYDROXYLASE NDUFAF5, MITOCHONDRIAL"/>
    <property type="match status" value="1"/>
</dbReference>
<dbReference type="GO" id="GO:0032259">
    <property type="term" value="P:methylation"/>
    <property type="evidence" value="ECO:0007669"/>
    <property type="project" value="UniProtKB-KW"/>
</dbReference>
<dbReference type="RefSeq" id="WP_117353487.1">
    <property type="nucleotide sequence ID" value="NZ_CP020083.1"/>
</dbReference>